<keyword evidence="2" id="KW-0472">Membrane</keyword>
<feature type="domain" description="RING-type" evidence="3">
    <location>
        <begin position="202"/>
        <end position="225"/>
    </location>
</feature>
<organism evidence="4 5">
    <name type="scientific">Hyaloscypha hepaticicola</name>
    <dbReference type="NCBI Taxonomy" id="2082293"/>
    <lineage>
        <taxon>Eukaryota</taxon>
        <taxon>Fungi</taxon>
        <taxon>Dikarya</taxon>
        <taxon>Ascomycota</taxon>
        <taxon>Pezizomycotina</taxon>
        <taxon>Leotiomycetes</taxon>
        <taxon>Helotiales</taxon>
        <taxon>Hyaloscyphaceae</taxon>
        <taxon>Hyaloscypha</taxon>
    </lineage>
</organism>
<evidence type="ECO:0000256" key="2">
    <source>
        <dbReference type="SAM" id="Phobius"/>
    </source>
</evidence>
<dbReference type="Gene3D" id="3.30.40.10">
    <property type="entry name" value="Zinc/RING finger domain, C3HC4 (zinc finger)"/>
    <property type="match status" value="1"/>
</dbReference>
<accession>A0A2J6PH11</accession>
<dbReference type="InterPro" id="IPR001841">
    <property type="entry name" value="Znf_RING"/>
</dbReference>
<feature type="region of interest" description="Disordered" evidence="1">
    <location>
        <begin position="165"/>
        <end position="187"/>
    </location>
</feature>
<keyword evidence="5" id="KW-1185">Reference proteome</keyword>
<name>A0A2J6PH11_9HELO</name>
<dbReference type="SUPFAM" id="SSF57850">
    <property type="entry name" value="RING/U-box"/>
    <property type="match status" value="1"/>
</dbReference>
<reference evidence="4 5" key="1">
    <citation type="submission" date="2016-05" db="EMBL/GenBank/DDBJ databases">
        <title>A degradative enzymes factory behind the ericoid mycorrhizal symbiosis.</title>
        <authorList>
            <consortium name="DOE Joint Genome Institute"/>
            <person name="Martino E."/>
            <person name="Morin E."/>
            <person name="Grelet G."/>
            <person name="Kuo A."/>
            <person name="Kohler A."/>
            <person name="Daghino S."/>
            <person name="Barry K."/>
            <person name="Choi C."/>
            <person name="Cichocki N."/>
            <person name="Clum A."/>
            <person name="Copeland A."/>
            <person name="Hainaut M."/>
            <person name="Haridas S."/>
            <person name="Labutti K."/>
            <person name="Lindquist E."/>
            <person name="Lipzen A."/>
            <person name="Khouja H.-R."/>
            <person name="Murat C."/>
            <person name="Ohm R."/>
            <person name="Olson A."/>
            <person name="Spatafora J."/>
            <person name="Veneault-Fourrey C."/>
            <person name="Henrissat B."/>
            <person name="Grigoriev I."/>
            <person name="Martin F."/>
            <person name="Perotto S."/>
        </authorList>
    </citation>
    <scope>NUCLEOTIDE SEQUENCE [LARGE SCALE GENOMIC DNA]</scope>
    <source>
        <strain evidence="4 5">UAMH 7357</strain>
    </source>
</reference>
<keyword evidence="2" id="KW-0812">Transmembrane</keyword>
<evidence type="ECO:0000313" key="5">
    <source>
        <dbReference type="Proteomes" id="UP000235672"/>
    </source>
</evidence>
<dbReference type="OrthoDB" id="8062037at2759"/>
<dbReference type="EMBL" id="KZ613533">
    <property type="protein sequence ID" value="PMD13327.1"/>
    <property type="molecule type" value="Genomic_DNA"/>
</dbReference>
<sequence>MQLQTWESELGILAQERRQANSSGGTDYSEYISSQNPNPQLVVLIPLISVFCGTTLLVSVILVWLKYRRGRHRTTPTGPTPIEQLRHRGKKKPEILNMAFLSIPIIKFNNGDQKNGWKESGPELPFARKEATMEAIGMGTAVMQMDGNFLRAAEDLHILHPNVDAHQDSSASQQLPTRENCDSSARASNNHFSSWKGIGTRCTICDEDFQNGQDVRLLPCNHGYHPYVSILGSLTCLQHVHYGNQTQ</sequence>
<dbReference type="Proteomes" id="UP000235672">
    <property type="component" value="Unassembled WGS sequence"/>
</dbReference>
<feature type="compositionally biased region" description="Polar residues" evidence="1">
    <location>
        <begin position="168"/>
        <end position="187"/>
    </location>
</feature>
<dbReference type="AlphaFoldDB" id="A0A2J6PH11"/>
<dbReference type="InterPro" id="IPR013083">
    <property type="entry name" value="Znf_RING/FYVE/PHD"/>
</dbReference>
<feature type="transmembrane region" description="Helical" evidence="2">
    <location>
        <begin position="41"/>
        <end position="65"/>
    </location>
</feature>
<proteinExistence type="predicted"/>
<gene>
    <name evidence="4" type="ORF">NA56DRAFT_441685</name>
</gene>
<protein>
    <recommendedName>
        <fullName evidence="3">RING-type domain-containing protein</fullName>
    </recommendedName>
</protein>
<dbReference type="STRING" id="1745343.A0A2J6PH11"/>
<evidence type="ECO:0000313" key="4">
    <source>
        <dbReference type="EMBL" id="PMD13327.1"/>
    </source>
</evidence>
<keyword evidence="2" id="KW-1133">Transmembrane helix</keyword>
<evidence type="ECO:0000259" key="3">
    <source>
        <dbReference type="Pfam" id="PF17123"/>
    </source>
</evidence>
<dbReference type="Pfam" id="PF17123">
    <property type="entry name" value="zf-RING_11"/>
    <property type="match status" value="1"/>
</dbReference>
<evidence type="ECO:0000256" key="1">
    <source>
        <dbReference type="SAM" id="MobiDB-lite"/>
    </source>
</evidence>